<organism evidence="1 2">
    <name type="scientific">Caenorhabditis elegans</name>
    <dbReference type="NCBI Taxonomy" id="6239"/>
    <lineage>
        <taxon>Eukaryota</taxon>
        <taxon>Metazoa</taxon>
        <taxon>Ecdysozoa</taxon>
        <taxon>Nematoda</taxon>
        <taxon>Chromadorea</taxon>
        <taxon>Rhabditida</taxon>
        <taxon>Rhabditina</taxon>
        <taxon>Rhabditomorpha</taxon>
        <taxon>Rhabditoidea</taxon>
        <taxon>Rhabditidae</taxon>
        <taxon>Peloderinae</taxon>
        <taxon>Caenorhabditis</taxon>
    </lineage>
</organism>
<dbReference type="InParanoid" id="O44167"/>
<dbReference type="Proteomes" id="UP000001940">
    <property type="component" value="Chromosome IV"/>
</dbReference>
<dbReference type="EMBL" id="BX284604">
    <property type="protein sequence ID" value="CCD62351.1"/>
    <property type="molecule type" value="Genomic_DNA"/>
</dbReference>
<dbReference type="Bgee" id="WBGene00017481">
    <property type="expression patterns" value="Expressed in embryo and 3 other cell types or tissues"/>
</dbReference>
<dbReference type="AlphaFoldDB" id="O44167"/>
<dbReference type="STRING" id="6239.F15B10.3a.1"/>
<dbReference type="GeneID" id="177423"/>
<reference evidence="1 2" key="1">
    <citation type="journal article" date="1998" name="Science">
        <title>Genome sequence of the nematode C. elegans: a platform for investigating biology.</title>
        <authorList>
            <consortium name="The C. elegans sequencing consortium"/>
            <person name="Sulson J.E."/>
            <person name="Waterston R."/>
        </authorList>
    </citation>
    <scope>NUCLEOTIDE SEQUENCE [LARGE SCALE GENOMIC DNA]</scope>
    <source>
        <strain evidence="1 2">Bristol N2</strain>
    </source>
</reference>
<keyword evidence="2" id="KW-1185">Reference proteome</keyword>
<proteinExistence type="evidence at protein level"/>
<keyword evidence="4" id="KW-1267">Proteomics identification</keyword>
<gene>
    <name evidence="1" type="ORF">CELE_F15B10.3</name>
    <name evidence="1 3" type="ORF">F15B10.3</name>
</gene>
<dbReference type="RefSeq" id="NP_501016.2">
    <property type="nucleotide sequence ID" value="NM_068615.4"/>
</dbReference>
<name>O44167_CAEEL</name>
<evidence type="ECO:0007829" key="4">
    <source>
        <dbReference type="PeptideAtlas" id="O44167"/>
    </source>
</evidence>
<dbReference type="eggNOG" id="ENOG502TI8J">
    <property type="taxonomic scope" value="Eukaryota"/>
</dbReference>
<sequence length="191" mass="21787">MFTIPFKLKVSMSSYFREKPIIMPSCEINLIFNDSEEPVTLRDTGIIMLVPVILRSVQSEFPDFENQDNVKVTSPLSIPFNKKAGVFLFEYIQKYVPPNDDTIHELTVVENYKEAGQKTLDELKEIIELANFFECTDFMECLGFVIGKKLEDKSVEEIAAYMGVECNAPGHFFDEADGWVHPPADAFQNVQ</sequence>
<dbReference type="WormBase" id="F15B10.3a">
    <property type="protein sequence ID" value="CE41635"/>
    <property type="gene ID" value="WBGene00017481"/>
</dbReference>
<evidence type="ECO:0000313" key="2">
    <source>
        <dbReference type="Proteomes" id="UP000001940"/>
    </source>
</evidence>
<accession>O44167</accession>
<dbReference type="AGR" id="WB:WBGene00017481"/>
<protein>
    <submittedName>
        <fullName evidence="1">BTB domain-containing protein</fullName>
    </submittedName>
</protein>
<evidence type="ECO:0000313" key="3">
    <source>
        <dbReference type="WormBase" id="F15B10.3a"/>
    </source>
</evidence>
<dbReference type="UCSC" id="F15B10.3">
    <property type="organism name" value="c. elegans"/>
</dbReference>
<dbReference type="SMR" id="O44167"/>
<dbReference type="OrthoDB" id="5814534at2759"/>
<dbReference type="ExpressionAtlas" id="O44167">
    <property type="expression patterns" value="baseline and differential"/>
</dbReference>
<dbReference type="PaxDb" id="6239-F15B10.3"/>
<dbReference type="OMA" id="SCEINLI"/>
<dbReference type="IntAct" id="O44167">
    <property type="interactions" value="1"/>
</dbReference>
<dbReference type="PeptideAtlas" id="O44167"/>
<dbReference type="FunCoup" id="O44167">
    <property type="interactions" value="749"/>
</dbReference>
<evidence type="ECO:0000313" key="1">
    <source>
        <dbReference type="EMBL" id="CCD62351.1"/>
    </source>
</evidence>
<dbReference type="PANTHER" id="PTHR37964:SF1">
    <property type="entry name" value="SUPPRESSOR-RELATED"/>
    <property type="match status" value="1"/>
</dbReference>
<dbReference type="CTD" id="177423"/>
<dbReference type="PANTHER" id="PTHR37964">
    <property type="entry name" value="SUPPRESSOR"/>
    <property type="match status" value="1"/>
</dbReference>